<protein>
    <recommendedName>
        <fullName evidence="1">ATP-dependent DNA helicase</fullName>
        <ecNumber evidence="1">5.6.2.3</ecNumber>
    </recommendedName>
</protein>
<dbReference type="GO" id="GO:0000723">
    <property type="term" value="P:telomere maintenance"/>
    <property type="evidence" value="ECO:0007669"/>
    <property type="project" value="InterPro"/>
</dbReference>
<keyword evidence="1" id="KW-0234">DNA repair</keyword>
<dbReference type="Gene3D" id="3.40.50.300">
    <property type="entry name" value="P-loop containing nucleotide triphosphate hydrolases"/>
    <property type="match status" value="1"/>
</dbReference>
<reference evidence="5" key="1">
    <citation type="submission" date="2023-03" db="EMBL/GenBank/DDBJ databases">
        <title>Chromosome-scale reference genome and RAD-based genetic map of yellow starthistle (Centaurea solstitialis) reveal putative structural variation and QTLs associated with invader traits.</title>
        <authorList>
            <person name="Reatini B."/>
            <person name="Cang F.A."/>
            <person name="Jiang Q."/>
            <person name="Mckibben M.T.W."/>
            <person name="Barker M.S."/>
            <person name="Rieseberg L.H."/>
            <person name="Dlugosch K.M."/>
        </authorList>
    </citation>
    <scope>NUCLEOTIDE SEQUENCE</scope>
    <source>
        <strain evidence="5">CAN-66</strain>
        <tissue evidence="5">Leaf</tissue>
    </source>
</reference>
<dbReference type="InterPro" id="IPR049163">
    <property type="entry name" value="Pif1-like_2B_dom"/>
</dbReference>
<dbReference type="PANTHER" id="PTHR10492">
    <property type="match status" value="1"/>
</dbReference>
<keyword evidence="1" id="KW-0547">Nucleotide-binding</keyword>
<name>A0AA38W778_9ASTR</name>
<comment type="similarity">
    <text evidence="1">Belongs to the helicase family.</text>
</comment>
<dbReference type="GO" id="GO:0006281">
    <property type="term" value="P:DNA repair"/>
    <property type="evidence" value="ECO:0007669"/>
    <property type="project" value="UniProtKB-KW"/>
</dbReference>
<dbReference type="Gene3D" id="2.40.50.140">
    <property type="entry name" value="Nucleic acid-binding proteins"/>
    <property type="match status" value="2"/>
</dbReference>
<evidence type="ECO:0000259" key="2">
    <source>
        <dbReference type="Pfam" id="PF02721"/>
    </source>
</evidence>
<gene>
    <name evidence="5" type="ORF">OSB04_027861</name>
</gene>
<dbReference type="GO" id="GO:0016787">
    <property type="term" value="F:hydrolase activity"/>
    <property type="evidence" value="ECO:0007669"/>
    <property type="project" value="UniProtKB-KW"/>
</dbReference>
<comment type="cofactor">
    <cofactor evidence="1">
        <name>Mg(2+)</name>
        <dbReference type="ChEBI" id="CHEBI:18420"/>
    </cofactor>
</comment>
<dbReference type="PANTHER" id="PTHR10492:SF101">
    <property type="entry name" value="ATP-DEPENDENT DNA HELICASE"/>
    <property type="match status" value="1"/>
</dbReference>
<dbReference type="Pfam" id="PF02721">
    <property type="entry name" value="DUF223"/>
    <property type="match status" value="1"/>
</dbReference>
<dbReference type="EC" id="5.6.2.3" evidence="1"/>
<dbReference type="InterPro" id="IPR012340">
    <property type="entry name" value="NA-bd_OB-fold"/>
</dbReference>
<keyword evidence="6" id="KW-1185">Reference proteome</keyword>
<dbReference type="Pfam" id="PF21530">
    <property type="entry name" value="Pif1_2B_dom"/>
    <property type="match status" value="1"/>
</dbReference>
<dbReference type="SUPFAM" id="SSF50249">
    <property type="entry name" value="Nucleic acid-binding proteins"/>
    <property type="match status" value="2"/>
</dbReference>
<evidence type="ECO:0000313" key="5">
    <source>
        <dbReference type="EMBL" id="KAJ9541355.1"/>
    </source>
</evidence>
<dbReference type="SUPFAM" id="SSF52540">
    <property type="entry name" value="P-loop containing nucleoside triphosphate hydrolases"/>
    <property type="match status" value="2"/>
</dbReference>
<dbReference type="CDD" id="cd04481">
    <property type="entry name" value="RPA1_DBD_B_like"/>
    <property type="match status" value="1"/>
</dbReference>
<organism evidence="5 6">
    <name type="scientific">Centaurea solstitialis</name>
    <name type="common">yellow star-thistle</name>
    <dbReference type="NCBI Taxonomy" id="347529"/>
    <lineage>
        <taxon>Eukaryota</taxon>
        <taxon>Viridiplantae</taxon>
        <taxon>Streptophyta</taxon>
        <taxon>Embryophyta</taxon>
        <taxon>Tracheophyta</taxon>
        <taxon>Spermatophyta</taxon>
        <taxon>Magnoliopsida</taxon>
        <taxon>eudicotyledons</taxon>
        <taxon>Gunneridae</taxon>
        <taxon>Pentapetalae</taxon>
        <taxon>asterids</taxon>
        <taxon>campanulids</taxon>
        <taxon>Asterales</taxon>
        <taxon>Asteraceae</taxon>
        <taxon>Carduoideae</taxon>
        <taxon>Cardueae</taxon>
        <taxon>Centaureinae</taxon>
        <taxon>Centaurea</taxon>
    </lineage>
</organism>
<comment type="caution">
    <text evidence="5">The sequence shown here is derived from an EMBL/GenBank/DDBJ whole genome shotgun (WGS) entry which is preliminary data.</text>
</comment>
<keyword evidence="1" id="KW-0227">DNA damage</keyword>
<evidence type="ECO:0000259" key="3">
    <source>
        <dbReference type="Pfam" id="PF05970"/>
    </source>
</evidence>
<comment type="catalytic activity">
    <reaction evidence="1">
        <text>ATP + H2O = ADP + phosphate + H(+)</text>
        <dbReference type="Rhea" id="RHEA:13065"/>
        <dbReference type="ChEBI" id="CHEBI:15377"/>
        <dbReference type="ChEBI" id="CHEBI:15378"/>
        <dbReference type="ChEBI" id="CHEBI:30616"/>
        <dbReference type="ChEBI" id="CHEBI:43474"/>
        <dbReference type="ChEBI" id="CHEBI:456216"/>
        <dbReference type="EC" id="5.6.2.3"/>
    </reaction>
</comment>
<feature type="domain" description="Replication protein A 70 kDa DNA-binding subunit B/D first OB fold" evidence="2">
    <location>
        <begin position="7"/>
        <end position="102"/>
    </location>
</feature>
<evidence type="ECO:0000256" key="1">
    <source>
        <dbReference type="RuleBase" id="RU363044"/>
    </source>
</evidence>
<dbReference type="GO" id="GO:0006310">
    <property type="term" value="P:DNA recombination"/>
    <property type="evidence" value="ECO:0007669"/>
    <property type="project" value="UniProtKB-KW"/>
</dbReference>
<dbReference type="Proteomes" id="UP001172457">
    <property type="component" value="Chromosome 7"/>
</dbReference>
<keyword evidence="1" id="KW-0347">Helicase</keyword>
<dbReference type="AlphaFoldDB" id="A0AA38W778"/>
<dbReference type="CDD" id="cd04480">
    <property type="entry name" value="RPA1_DBD_A_like"/>
    <property type="match status" value="1"/>
</dbReference>
<accession>A0AA38W778</accession>
<feature type="domain" description="DNA helicase Pif1-like 2B" evidence="4">
    <location>
        <begin position="739"/>
        <end position="785"/>
    </location>
</feature>
<dbReference type="InterPro" id="IPR027417">
    <property type="entry name" value="P-loop_NTPase"/>
</dbReference>
<keyword evidence="1" id="KW-0067">ATP-binding</keyword>
<sequence>MSQDALNFIHEINTQNDCLKIKVRIVRIWKQSFSLDMILMDEKGKKIQGTIKAKLIHNFERFLAEGSIVVLSNFGVAENSGNYRIINHPCKLNFYHTTTVKKIEVFNGPVYGFGFVKFHDINNKKIGDEFAIDVIGGVVSCGNMDVYDRNGKEGKRINFEMQDLEGKVVNCTLWDSFAQELSTFVNANKNDGCVIIIIQFARVRLWKGILTILLTMITFLTSCIRLISKSGDSSSQQFSQLSCQTIYSMRDEFLVHTKRMSVDEISEVRKTYIHTINGKLYPTYKEACYALGLLDHDNEYVQAIEEASTSSSGHYLRTLFATVLLSNTMSRPESVWSVTWSYLSDGILHNQRILRKNPDLTLSDDEVCEGIVETIIMQKNFEGMPFPDAEYILSSSNRLIHDEVSYDKDALKVEHDKLFSFNDEQRYVYETIISAVEKDEGGVFFVYGYGGTGKTFIWRTLSAALRSKGEILLNVASSGIASLLLPGGRTAHSRFVIPININEDSLCSINPNSDLAALLRKTKLIIWDEAPMIHKHCFEALDRTLRDILRSTTPCSEEKLFGGKVVVFGGDFRQILPVIPKGSRHDIVNSSLNSSYIWDHCTVLKLTINMRLQVGAQNDDSDQTKQFADWILKIGNGTLGEPNDGEAMIEIPGDLLINETCDPVSSIISFTYPNIFDNVSDSSYFQDRAILAPTHEVVDTINEHMLLMMPTEETVYFSSDSICESEERTTFDRSLFSLEYLNSLRFSGVPNHKLALKVGVPIMLLRNIDQANGLCNGTRLQVEKLGKHVIQAKIITGTNAGMITLIPRMNLTPSDKRIPFKIKRKHLSRVGLFLPRPVSTHGQLYVAISRVKSKDGLKVLVCDANGKTMSTTTNVVYKEVLQKIIIRSMW</sequence>
<dbReference type="GO" id="GO:0005524">
    <property type="term" value="F:ATP binding"/>
    <property type="evidence" value="ECO:0007669"/>
    <property type="project" value="UniProtKB-KW"/>
</dbReference>
<dbReference type="EMBL" id="JARYMX010000007">
    <property type="protein sequence ID" value="KAJ9541355.1"/>
    <property type="molecule type" value="Genomic_DNA"/>
</dbReference>
<dbReference type="Pfam" id="PF05970">
    <property type="entry name" value="PIF1"/>
    <property type="match status" value="1"/>
</dbReference>
<dbReference type="InterPro" id="IPR003871">
    <property type="entry name" value="RFA1B/D_OB_1st"/>
</dbReference>
<evidence type="ECO:0000259" key="4">
    <source>
        <dbReference type="Pfam" id="PF21530"/>
    </source>
</evidence>
<evidence type="ECO:0000313" key="6">
    <source>
        <dbReference type="Proteomes" id="UP001172457"/>
    </source>
</evidence>
<feature type="domain" description="DNA helicase Pif1-like DEAD-box helicase" evidence="3">
    <location>
        <begin position="421"/>
        <end position="643"/>
    </location>
</feature>
<keyword evidence="1" id="KW-0233">DNA recombination</keyword>
<keyword evidence="1" id="KW-0378">Hydrolase</keyword>
<dbReference type="InterPro" id="IPR010285">
    <property type="entry name" value="DNA_helicase_pif1-like_DEAD"/>
</dbReference>
<dbReference type="GO" id="GO:0043139">
    <property type="term" value="F:5'-3' DNA helicase activity"/>
    <property type="evidence" value="ECO:0007669"/>
    <property type="project" value="UniProtKB-EC"/>
</dbReference>
<proteinExistence type="inferred from homology"/>